<evidence type="ECO:0000256" key="3">
    <source>
        <dbReference type="ARBA" id="ARBA00022553"/>
    </source>
</evidence>
<dbReference type="InterPro" id="IPR004358">
    <property type="entry name" value="Sig_transdc_His_kin-like_C"/>
</dbReference>
<dbReference type="PROSITE" id="PS50112">
    <property type="entry name" value="PAS"/>
    <property type="match status" value="1"/>
</dbReference>
<dbReference type="OrthoDB" id="9766459at2"/>
<keyword evidence="6" id="KW-0175">Coiled coil</keyword>
<dbReference type="Pfam" id="PF02518">
    <property type="entry name" value="HATPase_c"/>
    <property type="match status" value="1"/>
</dbReference>
<evidence type="ECO:0000259" key="9">
    <source>
        <dbReference type="PROSITE" id="PS50113"/>
    </source>
</evidence>
<reference evidence="10 11" key="1">
    <citation type="submission" date="2019-04" db="EMBL/GenBank/DDBJ databases">
        <authorList>
            <person name="Feng G."/>
            <person name="Zhang J."/>
            <person name="Zhu H."/>
        </authorList>
    </citation>
    <scope>NUCLEOTIDE SEQUENCE [LARGE SCALE GENOMIC DNA]</scope>
    <source>
        <strain evidence="10 11">9PBR-1</strain>
    </source>
</reference>
<evidence type="ECO:0000259" key="8">
    <source>
        <dbReference type="PROSITE" id="PS50112"/>
    </source>
</evidence>
<dbReference type="EMBL" id="SRMB01000001">
    <property type="protein sequence ID" value="TGE29318.1"/>
    <property type="molecule type" value="Genomic_DNA"/>
</dbReference>
<dbReference type="SUPFAM" id="SSF47384">
    <property type="entry name" value="Homodimeric domain of signal transducing histidine kinase"/>
    <property type="match status" value="1"/>
</dbReference>
<keyword evidence="3" id="KW-0597">Phosphoprotein</keyword>
<dbReference type="InterPro" id="IPR052162">
    <property type="entry name" value="Sensor_kinase/Photoreceptor"/>
</dbReference>
<dbReference type="PANTHER" id="PTHR43304">
    <property type="entry name" value="PHYTOCHROME-LIKE PROTEIN CPH1"/>
    <property type="match status" value="1"/>
</dbReference>
<dbReference type="Pfam" id="PF13426">
    <property type="entry name" value="PAS_9"/>
    <property type="match status" value="1"/>
</dbReference>
<dbReference type="Gene3D" id="3.30.565.10">
    <property type="entry name" value="Histidine kinase-like ATPase, C-terminal domain"/>
    <property type="match status" value="1"/>
</dbReference>
<dbReference type="CDD" id="cd00130">
    <property type="entry name" value="PAS"/>
    <property type="match status" value="1"/>
</dbReference>
<accession>A0A4Z0QGY5</accession>
<keyword evidence="4" id="KW-0808">Transferase</keyword>
<dbReference type="InterPro" id="IPR003661">
    <property type="entry name" value="HisK_dim/P_dom"/>
</dbReference>
<protein>
    <recommendedName>
        <fullName evidence="2">histidine kinase</fullName>
        <ecNumber evidence="2">2.7.13.3</ecNumber>
    </recommendedName>
</protein>
<feature type="domain" description="Histidine kinase" evidence="7">
    <location>
        <begin position="176"/>
        <end position="389"/>
    </location>
</feature>
<feature type="domain" description="PAS" evidence="8">
    <location>
        <begin position="17"/>
        <end position="69"/>
    </location>
</feature>
<proteinExistence type="predicted"/>
<dbReference type="PROSITE" id="PS50113">
    <property type="entry name" value="PAC"/>
    <property type="match status" value="1"/>
</dbReference>
<evidence type="ECO:0000259" key="7">
    <source>
        <dbReference type="PROSITE" id="PS50109"/>
    </source>
</evidence>
<dbReference type="AlphaFoldDB" id="A0A4Z0QGY5"/>
<dbReference type="InterPro" id="IPR036097">
    <property type="entry name" value="HisK_dim/P_sf"/>
</dbReference>
<organism evidence="10 11">
    <name type="scientific">Hymenobacter metallicola</name>
    <dbReference type="NCBI Taxonomy" id="2563114"/>
    <lineage>
        <taxon>Bacteria</taxon>
        <taxon>Pseudomonadati</taxon>
        <taxon>Bacteroidota</taxon>
        <taxon>Cytophagia</taxon>
        <taxon>Cytophagales</taxon>
        <taxon>Hymenobacteraceae</taxon>
        <taxon>Hymenobacter</taxon>
    </lineage>
</organism>
<dbReference type="Proteomes" id="UP000298471">
    <property type="component" value="Unassembled WGS sequence"/>
</dbReference>
<evidence type="ECO:0000256" key="1">
    <source>
        <dbReference type="ARBA" id="ARBA00000085"/>
    </source>
</evidence>
<dbReference type="InterPro" id="IPR035965">
    <property type="entry name" value="PAS-like_dom_sf"/>
</dbReference>
<dbReference type="PROSITE" id="PS50109">
    <property type="entry name" value="HIS_KIN"/>
    <property type="match status" value="1"/>
</dbReference>
<dbReference type="SMART" id="SM00387">
    <property type="entry name" value="HATPase_c"/>
    <property type="match status" value="1"/>
</dbReference>
<dbReference type="RefSeq" id="WP_135393640.1">
    <property type="nucleotide sequence ID" value="NZ_SRMB01000001.1"/>
</dbReference>
<evidence type="ECO:0000256" key="2">
    <source>
        <dbReference type="ARBA" id="ARBA00012438"/>
    </source>
</evidence>
<evidence type="ECO:0000313" key="10">
    <source>
        <dbReference type="EMBL" id="TGE29318.1"/>
    </source>
</evidence>
<gene>
    <name evidence="10" type="ORF">E5K02_07650</name>
</gene>
<dbReference type="InterPro" id="IPR001610">
    <property type="entry name" value="PAC"/>
</dbReference>
<comment type="catalytic activity">
    <reaction evidence="1">
        <text>ATP + protein L-histidine = ADP + protein N-phospho-L-histidine.</text>
        <dbReference type="EC" id="2.7.13.3"/>
    </reaction>
</comment>
<dbReference type="InterPro" id="IPR000014">
    <property type="entry name" value="PAS"/>
</dbReference>
<dbReference type="InterPro" id="IPR000700">
    <property type="entry name" value="PAS-assoc_C"/>
</dbReference>
<name>A0A4Z0QGY5_9BACT</name>
<evidence type="ECO:0000313" key="11">
    <source>
        <dbReference type="Proteomes" id="UP000298471"/>
    </source>
</evidence>
<evidence type="ECO:0000256" key="4">
    <source>
        <dbReference type="ARBA" id="ARBA00022679"/>
    </source>
</evidence>
<dbReference type="EC" id="2.7.13.3" evidence="2"/>
<dbReference type="SMART" id="SM00086">
    <property type="entry name" value="PAC"/>
    <property type="match status" value="1"/>
</dbReference>
<keyword evidence="5" id="KW-0418">Kinase</keyword>
<sequence length="389" mass="44524">MSAAENEPLPEFDLRLTQENLEELYEQAPCGYCSCLPDGTLVKLNQTLLNWVGYSREELVARRCVQELLTIGGRLHYETHCAPLLLLQDQVREISYQLRHRDGTTVPVLVNATLVRDANQQPLVIRFTLFDITDRRKYEQELLRAKAEAEERREQLSIKNDQLTRINAELDNFVYTASHDLKQPASNMVGLFEELKRTVTFHDPEAACMVTMFEDALRQILSTIESMTEVIQQQRQPEQLVPEAVELQPFTEDILRTLQAQVNPSAVFTLDFAVVPTLRISRTSLHSLLYNLLSNALKYAQPGRRPHVWVSTTRERSGPVLLVRDNGRGIDLQRHGQEVFQLFRRFHPEVAGSGMGLYLVKRLVNQAGGRVEIDSTVGEGTTFRMYFLE</sequence>
<dbReference type="PRINTS" id="PR00344">
    <property type="entry name" value="BCTRLSENSOR"/>
</dbReference>
<dbReference type="GO" id="GO:0000155">
    <property type="term" value="F:phosphorelay sensor kinase activity"/>
    <property type="evidence" value="ECO:0007669"/>
    <property type="project" value="InterPro"/>
</dbReference>
<feature type="domain" description="PAC" evidence="9">
    <location>
        <begin position="92"/>
        <end position="144"/>
    </location>
</feature>
<keyword evidence="11" id="KW-1185">Reference proteome</keyword>
<dbReference type="CDD" id="cd00082">
    <property type="entry name" value="HisKA"/>
    <property type="match status" value="1"/>
</dbReference>
<dbReference type="PANTHER" id="PTHR43304:SF1">
    <property type="entry name" value="PAC DOMAIN-CONTAINING PROTEIN"/>
    <property type="match status" value="1"/>
</dbReference>
<comment type="caution">
    <text evidence="10">The sequence shown here is derived from an EMBL/GenBank/DDBJ whole genome shotgun (WGS) entry which is preliminary data.</text>
</comment>
<dbReference type="Gene3D" id="3.30.450.20">
    <property type="entry name" value="PAS domain"/>
    <property type="match status" value="1"/>
</dbReference>
<evidence type="ECO:0000256" key="5">
    <source>
        <dbReference type="ARBA" id="ARBA00022777"/>
    </source>
</evidence>
<dbReference type="SUPFAM" id="SSF55874">
    <property type="entry name" value="ATPase domain of HSP90 chaperone/DNA topoisomerase II/histidine kinase"/>
    <property type="match status" value="1"/>
</dbReference>
<dbReference type="InterPro" id="IPR036890">
    <property type="entry name" value="HATPase_C_sf"/>
</dbReference>
<feature type="coiled-coil region" evidence="6">
    <location>
        <begin position="135"/>
        <end position="166"/>
    </location>
</feature>
<dbReference type="NCBIfam" id="TIGR00229">
    <property type="entry name" value="sensory_box"/>
    <property type="match status" value="1"/>
</dbReference>
<dbReference type="InterPro" id="IPR003594">
    <property type="entry name" value="HATPase_dom"/>
</dbReference>
<dbReference type="Gene3D" id="1.10.287.130">
    <property type="match status" value="1"/>
</dbReference>
<dbReference type="InterPro" id="IPR005467">
    <property type="entry name" value="His_kinase_dom"/>
</dbReference>
<dbReference type="SUPFAM" id="SSF55785">
    <property type="entry name" value="PYP-like sensor domain (PAS domain)"/>
    <property type="match status" value="1"/>
</dbReference>
<evidence type="ECO:0000256" key="6">
    <source>
        <dbReference type="SAM" id="Coils"/>
    </source>
</evidence>
<dbReference type="SMART" id="SM00091">
    <property type="entry name" value="PAS"/>
    <property type="match status" value="1"/>
</dbReference>